<keyword evidence="2" id="KW-0808">Transferase</keyword>
<dbReference type="InterPro" id="IPR043129">
    <property type="entry name" value="ATPase_NBD"/>
</dbReference>
<keyword evidence="3" id="KW-1185">Reference proteome</keyword>
<proteinExistence type="inferred from homology"/>
<dbReference type="SUPFAM" id="SSF53067">
    <property type="entry name" value="Actin-like ATPase domain"/>
    <property type="match status" value="1"/>
</dbReference>
<name>A0A1H1PAT4_9CELL</name>
<dbReference type="RefSeq" id="WP_083371639.1">
    <property type="nucleotide sequence ID" value="NZ_LT629776.1"/>
</dbReference>
<gene>
    <name evidence="2" type="ORF">SAMN04489860_0757</name>
</gene>
<dbReference type="OrthoDB" id="3523179at2"/>
<evidence type="ECO:0000313" key="3">
    <source>
        <dbReference type="Proteomes" id="UP000185663"/>
    </source>
</evidence>
<protein>
    <submittedName>
        <fullName evidence="2">Glucokinase</fullName>
    </submittedName>
</protein>
<dbReference type="AlphaFoldDB" id="A0A1H1PAT4"/>
<dbReference type="Pfam" id="PF00480">
    <property type="entry name" value="ROK"/>
    <property type="match status" value="1"/>
</dbReference>
<dbReference type="PANTHER" id="PTHR18964">
    <property type="entry name" value="ROK (REPRESSOR, ORF, KINASE) FAMILY"/>
    <property type="match status" value="1"/>
</dbReference>
<dbReference type="GO" id="GO:0016301">
    <property type="term" value="F:kinase activity"/>
    <property type="evidence" value="ECO:0007669"/>
    <property type="project" value="UniProtKB-KW"/>
</dbReference>
<reference evidence="3" key="1">
    <citation type="submission" date="2016-10" db="EMBL/GenBank/DDBJ databases">
        <authorList>
            <person name="Varghese N."/>
            <person name="Submissions S."/>
        </authorList>
    </citation>
    <scope>NUCLEOTIDE SEQUENCE [LARGE SCALE GENOMIC DNA]</scope>
    <source>
        <strain evidence="3">DSM 22126</strain>
    </source>
</reference>
<dbReference type="eggNOG" id="COG1940">
    <property type="taxonomic scope" value="Bacteria"/>
</dbReference>
<dbReference type="PANTHER" id="PTHR18964:SF173">
    <property type="entry name" value="GLUCOKINASE"/>
    <property type="match status" value="1"/>
</dbReference>
<comment type="similarity">
    <text evidence="1">Belongs to the ROK (NagC/XylR) family.</text>
</comment>
<organism evidence="2 3">
    <name type="scientific">Paraoerskovia marina</name>
    <dbReference type="NCBI Taxonomy" id="545619"/>
    <lineage>
        <taxon>Bacteria</taxon>
        <taxon>Bacillati</taxon>
        <taxon>Actinomycetota</taxon>
        <taxon>Actinomycetes</taxon>
        <taxon>Micrococcales</taxon>
        <taxon>Cellulomonadaceae</taxon>
        <taxon>Paraoerskovia</taxon>
    </lineage>
</organism>
<evidence type="ECO:0000256" key="1">
    <source>
        <dbReference type="ARBA" id="ARBA00006479"/>
    </source>
</evidence>
<dbReference type="Gene3D" id="3.30.420.40">
    <property type="match status" value="2"/>
</dbReference>
<dbReference type="STRING" id="545619.SAMN04489860_0757"/>
<keyword evidence="2" id="KW-0418">Kinase</keyword>
<dbReference type="Proteomes" id="UP000185663">
    <property type="component" value="Chromosome I"/>
</dbReference>
<sequence>MTGLARGVIAIDIGGTKIDVALAGPDGAVHDRQRLPTRAGDGPRQAIARIGSTARDLGAGASRFGLTVAGAAAVSPGVVHDGGLQLVPTMPGWDDYPLAQEIGAELGFSDVPVWNDVHAAGLAEARSGALVDADPGLYVNLGTGVSAAIVVGGTVLRGAHRAAGEIGYLTPHESALTPVGTAPLEEIVGGGLLGPRIGALTGRALTSADVLASTDPVVQGLVHQAVLTLAREIANIAVTLDPAVVAIGGGMTAAAGLILPVVEAEVRRRVPFPPAVVLASYRTDAALHGAVALALGAVDRIPAAS</sequence>
<accession>A0A1H1PAT4</accession>
<dbReference type="InterPro" id="IPR000600">
    <property type="entry name" value="ROK"/>
</dbReference>
<dbReference type="EMBL" id="LT629776">
    <property type="protein sequence ID" value="SDS08408.1"/>
    <property type="molecule type" value="Genomic_DNA"/>
</dbReference>
<dbReference type="CDD" id="cd23763">
    <property type="entry name" value="ASKHA_ATPase_ROK"/>
    <property type="match status" value="1"/>
</dbReference>
<evidence type="ECO:0000313" key="2">
    <source>
        <dbReference type="EMBL" id="SDS08408.1"/>
    </source>
</evidence>